<dbReference type="Pfam" id="PF08448">
    <property type="entry name" value="PAS_4"/>
    <property type="match status" value="1"/>
</dbReference>
<accession>A0A317MVZ6</accession>
<evidence type="ECO:0000313" key="2">
    <source>
        <dbReference type="EMBL" id="PWV58857.1"/>
    </source>
</evidence>
<name>A0A317MVZ6_9GAMM</name>
<comment type="caution">
    <text evidence="2">The sequence shown here is derived from an EMBL/GenBank/DDBJ whole genome shotgun (WGS) entry which is preliminary data.</text>
</comment>
<proteinExistence type="predicted"/>
<reference evidence="2 3" key="1">
    <citation type="submission" date="2018-05" db="EMBL/GenBank/DDBJ databases">
        <title>Genomic Encyclopedia of Type Strains, Phase IV (KMG-IV): sequencing the most valuable type-strain genomes for metagenomic binning, comparative biology and taxonomic classification.</title>
        <authorList>
            <person name="Goeker M."/>
        </authorList>
    </citation>
    <scope>NUCLEOTIDE SEQUENCE [LARGE SCALE GENOMIC DNA]</scope>
    <source>
        <strain evidence="2 3">DSM 23606</strain>
    </source>
</reference>
<evidence type="ECO:0000313" key="3">
    <source>
        <dbReference type="Proteomes" id="UP000246569"/>
    </source>
</evidence>
<dbReference type="SUPFAM" id="SSF55785">
    <property type="entry name" value="PYP-like sensor domain (PAS domain)"/>
    <property type="match status" value="1"/>
</dbReference>
<sequence length="360" mass="39427">MTVLGVESSHPFQSEHLALWLDVIGADGRIRWANPAQHAALGQPAGALAGRRLEEVYSAESARVLRHVLRAGTPALPTLELGLLGADGALLRVAATAAGERGRDGRSELHLAKVPLGAIEQRLSSLEQGLALSDGIIEQASEGHWCIEYLEPVDLDQPEEEVLRQVFAHRSYWRVFNRAMARVYGLPPDTDLTERHVRLYWPRSPENETFVRRLIRHRFCLDHAVSVDRRHDGTPIVVDNDVRADIDGAQLLRLWGNVREHRPAADTPFAALEHSAEPLLAVDAAQHLLWRNAAAARLCAGLDERAMRAWVKPIAEHGQGVVVLPDGSGGLHTWQGLATTLALPAGPATLLLLHRLASAD</sequence>
<organism evidence="2 3">
    <name type="scientific">Plasticicumulans acidivorans</name>
    <dbReference type="NCBI Taxonomy" id="886464"/>
    <lineage>
        <taxon>Bacteria</taxon>
        <taxon>Pseudomonadati</taxon>
        <taxon>Pseudomonadota</taxon>
        <taxon>Gammaproteobacteria</taxon>
        <taxon>Candidatus Competibacteraceae</taxon>
        <taxon>Plasticicumulans</taxon>
    </lineage>
</organism>
<dbReference type="InterPro" id="IPR013656">
    <property type="entry name" value="PAS_4"/>
</dbReference>
<dbReference type="RefSeq" id="WP_170123676.1">
    <property type="nucleotide sequence ID" value="NZ_QGTJ01000013.1"/>
</dbReference>
<evidence type="ECO:0000259" key="1">
    <source>
        <dbReference type="Pfam" id="PF08448"/>
    </source>
</evidence>
<gene>
    <name evidence="2" type="ORF">C7443_11338</name>
</gene>
<dbReference type="InterPro" id="IPR035965">
    <property type="entry name" value="PAS-like_dom_sf"/>
</dbReference>
<protein>
    <submittedName>
        <fullName evidence="2">PAS domain-containing protein</fullName>
    </submittedName>
</protein>
<feature type="domain" description="PAS fold-4" evidence="1">
    <location>
        <begin position="15"/>
        <end position="72"/>
    </location>
</feature>
<keyword evidence="3" id="KW-1185">Reference proteome</keyword>
<dbReference type="Proteomes" id="UP000246569">
    <property type="component" value="Unassembled WGS sequence"/>
</dbReference>
<dbReference type="AlphaFoldDB" id="A0A317MVZ6"/>
<dbReference type="EMBL" id="QGTJ01000013">
    <property type="protein sequence ID" value="PWV58857.1"/>
    <property type="molecule type" value="Genomic_DNA"/>
</dbReference>